<evidence type="ECO:0000256" key="5">
    <source>
        <dbReference type="PROSITE-ProRule" id="PRU00108"/>
    </source>
</evidence>
<dbReference type="PROSITE" id="PS00027">
    <property type="entry name" value="HOMEOBOX_1"/>
    <property type="match status" value="1"/>
</dbReference>
<dbReference type="Gene3D" id="1.10.10.60">
    <property type="entry name" value="Homeodomain-like"/>
    <property type="match status" value="1"/>
</dbReference>
<reference evidence="8" key="1">
    <citation type="submission" date="2023-10" db="EMBL/GenBank/DDBJ databases">
        <title>Genome assembly of Pristionchus species.</title>
        <authorList>
            <person name="Yoshida K."/>
            <person name="Sommer R.J."/>
        </authorList>
    </citation>
    <scope>NUCLEOTIDE SEQUENCE</scope>
    <source>
        <strain evidence="8">RS0144</strain>
    </source>
</reference>
<keyword evidence="9" id="KW-1185">Reference proteome</keyword>
<keyword evidence="4 5" id="KW-0539">Nucleus</keyword>
<evidence type="ECO:0000256" key="6">
    <source>
        <dbReference type="RuleBase" id="RU000682"/>
    </source>
</evidence>
<feature type="non-terminal residue" evidence="8">
    <location>
        <position position="1"/>
    </location>
</feature>
<keyword evidence="3 5" id="KW-0371">Homeobox</keyword>
<dbReference type="Pfam" id="PF00046">
    <property type="entry name" value="Homeodomain"/>
    <property type="match status" value="1"/>
</dbReference>
<dbReference type="PROSITE" id="PS50071">
    <property type="entry name" value="HOMEOBOX_2"/>
    <property type="match status" value="1"/>
</dbReference>
<dbReference type="SMART" id="SM00389">
    <property type="entry name" value="HOX"/>
    <property type="match status" value="1"/>
</dbReference>
<evidence type="ECO:0000259" key="7">
    <source>
        <dbReference type="PROSITE" id="PS50071"/>
    </source>
</evidence>
<dbReference type="InterPro" id="IPR009057">
    <property type="entry name" value="Homeodomain-like_sf"/>
</dbReference>
<organism evidence="8 9">
    <name type="scientific">Pristionchus entomophagus</name>
    <dbReference type="NCBI Taxonomy" id="358040"/>
    <lineage>
        <taxon>Eukaryota</taxon>
        <taxon>Metazoa</taxon>
        <taxon>Ecdysozoa</taxon>
        <taxon>Nematoda</taxon>
        <taxon>Chromadorea</taxon>
        <taxon>Rhabditida</taxon>
        <taxon>Rhabditina</taxon>
        <taxon>Diplogasteromorpha</taxon>
        <taxon>Diplogasteroidea</taxon>
        <taxon>Neodiplogasteridae</taxon>
        <taxon>Pristionchus</taxon>
    </lineage>
</organism>
<dbReference type="InterPro" id="IPR050649">
    <property type="entry name" value="Paired_Homeobox_TFs"/>
</dbReference>
<evidence type="ECO:0000313" key="9">
    <source>
        <dbReference type="Proteomes" id="UP001432027"/>
    </source>
</evidence>
<dbReference type="EMBL" id="BTSX01000074">
    <property type="protein sequence ID" value="GMT08402.1"/>
    <property type="molecule type" value="Genomic_DNA"/>
</dbReference>
<dbReference type="FunFam" id="1.10.10.60:FF:000679">
    <property type="entry name" value="Homeobox protein aristaless"/>
    <property type="match status" value="1"/>
</dbReference>
<dbReference type="GO" id="GO:0000977">
    <property type="term" value="F:RNA polymerase II transcription regulatory region sequence-specific DNA binding"/>
    <property type="evidence" value="ECO:0007669"/>
    <property type="project" value="TreeGrafter"/>
</dbReference>
<evidence type="ECO:0000313" key="8">
    <source>
        <dbReference type="EMBL" id="GMT08402.1"/>
    </source>
</evidence>
<protein>
    <recommendedName>
        <fullName evidence="7">Homeobox domain-containing protein</fullName>
    </recommendedName>
</protein>
<dbReference type="GO" id="GO:0000981">
    <property type="term" value="F:DNA-binding transcription factor activity, RNA polymerase II-specific"/>
    <property type="evidence" value="ECO:0007669"/>
    <property type="project" value="InterPro"/>
</dbReference>
<comment type="subcellular location">
    <subcellularLocation>
        <location evidence="1 5 6">Nucleus</location>
    </subcellularLocation>
</comment>
<feature type="non-terminal residue" evidence="8">
    <location>
        <position position="280"/>
    </location>
</feature>
<comment type="caution">
    <text evidence="8">The sequence shown here is derived from an EMBL/GenBank/DDBJ whole genome shotgun (WGS) entry which is preliminary data.</text>
</comment>
<dbReference type="PANTHER" id="PTHR24329:SF543">
    <property type="entry name" value="FI01017P-RELATED"/>
    <property type="match status" value="1"/>
</dbReference>
<evidence type="ECO:0000256" key="3">
    <source>
        <dbReference type="ARBA" id="ARBA00023155"/>
    </source>
</evidence>
<dbReference type="InterPro" id="IPR017970">
    <property type="entry name" value="Homeobox_CS"/>
</dbReference>
<evidence type="ECO:0000256" key="2">
    <source>
        <dbReference type="ARBA" id="ARBA00023125"/>
    </source>
</evidence>
<feature type="DNA-binding region" description="Homeobox" evidence="5">
    <location>
        <begin position="121"/>
        <end position="180"/>
    </location>
</feature>
<dbReference type="GO" id="GO:0030182">
    <property type="term" value="P:neuron differentiation"/>
    <property type="evidence" value="ECO:0007669"/>
    <property type="project" value="UniProtKB-ARBA"/>
</dbReference>
<accession>A0AAV5UPA0</accession>
<evidence type="ECO:0000256" key="1">
    <source>
        <dbReference type="ARBA" id="ARBA00004123"/>
    </source>
</evidence>
<sequence>RMADTSWPYFPGQDLSMLHMLHHNGTGMGEMRAFRNIMPLEHRTASFESHRSLDGGGHQHRLPARRTFSEAGLALECLQDLNNCPPWKRASLSFDEPAPQAVLTPADIGNKQISNLIEEKKRRNRTTFTSEQIRYLEDSFAECQYPDVYAREALAAKCNLPEVRVQVWFQNRRAKFRRMERTQTSPGDLVTTKPAAGFNPGSGHWVSAGSGHGTPTGMLPGGGDQPFSQERLMSPCSPLIKQEPFMNRPLTRHVSAPTVNFQMTDFRDLKTEMDGEFSHF</sequence>
<dbReference type="GO" id="GO:0005634">
    <property type="term" value="C:nucleus"/>
    <property type="evidence" value="ECO:0007669"/>
    <property type="project" value="UniProtKB-SubCell"/>
</dbReference>
<dbReference type="Proteomes" id="UP001432027">
    <property type="component" value="Unassembled WGS sequence"/>
</dbReference>
<proteinExistence type="predicted"/>
<feature type="domain" description="Homeobox" evidence="7">
    <location>
        <begin position="119"/>
        <end position="179"/>
    </location>
</feature>
<dbReference type="InterPro" id="IPR001356">
    <property type="entry name" value="HD"/>
</dbReference>
<gene>
    <name evidence="8" type="ORF">PENTCL1PPCAC_30576</name>
</gene>
<name>A0AAV5UPA0_9BILA</name>
<dbReference type="CDD" id="cd00086">
    <property type="entry name" value="homeodomain"/>
    <property type="match status" value="1"/>
</dbReference>
<dbReference type="SUPFAM" id="SSF46689">
    <property type="entry name" value="Homeodomain-like"/>
    <property type="match status" value="1"/>
</dbReference>
<dbReference type="AlphaFoldDB" id="A0AAV5UPA0"/>
<keyword evidence="2 5" id="KW-0238">DNA-binding</keyword>
<dbReference type="PANTHER" id="PTHR24329">
    <property type="entry name" value="HOMEOBOX PROTEIN ARISTALESS"/>
    <property type="match status" value="1"/>
</dbReference>
<evidence type="ECO:0000256" key="4">
    <source>
        <dbReference type="ARBA" id="ARBA00023242"/>
    </source>
</evidence>